<proteinExistence type="predicted"/>
<evidence type="ECO:0000313" key="2">
    <source>
        <dbReference type="Proteomes" id="UP001500748"/>
    </source>
</evidence>
<dbReference type="Proteomes" id="UP001500748">
    <property type="component" value="Unassembled WGS sequence"/>
</dbReference>
<reference evidence="2" key="1">
    <citation type="journal article" date="2019" name="Int. J. Syst. Evol. Microbiol.">
        <title>The Global Catalogue of Microorganisms (GCM) 10K type strain sequencing project: providing services to taxonomists for standard genome sequencing and annotation.</title>
        <authorList>
            <consortium name="The Broad Institute Genomics Platform"/>
            <consortium name="The Broad Institute Genome Sequencing Center for Infectious Disease"/>
            <person name="Wu L."/>
            <person name="Ma J."/>
        </authorList>
    </citation>
    <scope>NUCLEOTIDE SEQUENCE [LARGE SCALE GENOMIC DNA]</scope>
    <source>
        <strain evidence="2">JCM 17337</strain>
    </source>
</reference>
<organism evidence="1 2">
    <name type="scientific">Flavobacterium ginsengiterrae</name>
    <dbReference type="NCBI Taxonomy" id="871695"/>
    <lineage>
        <taxon>Bacteria</taxon>
        <taxon>Pseudomonadati</taxon>
        <taxon>Bacteroidota</taxon>
        <taxon>Flavobacteriia</taxon>
        <taxon>Flavobacteriales</taxon>
        <taxon>Flavobacteriaceae</taxon>
        <taxon>Flavobacterium</taxon>
    </lineage>
</organism>
<accession>A0ABP7GVR4</accession>
<comment type="caution">
    <text evidence="1">The sequence shown here is derived from an EMBL/GenBank/DDBJ whole genome shotgun (WGS) entry which is preliminary data.</text>
</comment>
<name>A0ABP7GVR4_9FLAO</name>
<sequence>MLWENYLRYQSPSSKFFVLNFANPVNEDYTQTFQDKSGTIALLSDISGINPDLEQILESGNETYHNILFKKDEDQDIYKNTINGKQIELKHLNLNEPEKDEMISLKSDLIEAAKLNTGETTALSAKGIEFGNSNNYTTLRMNPASTTNHSNVLMPSITTEGETKTLATIDDISLQGIVNANITATKNSGNSSVDILKGEGEFVSSRTTIRSAASYNIFSSHEIGKNYYFITNRSDAKEASIEMESGLITINQTNSTDRSKITSVNFLPPTGINTISFPAPTGNNGSYVLATTSDFKTINGESLVGEGDITVSGDMPDGAIKIAGGLALDGTFRNLTDNLGNPTRLWINYSSITSVGSDNKLSNIAFGPNSMMNITSGTENTAFGTDTLLNNRSGNRNTAIGYLSLRANTEGYYNTAVGGYSLLNNTEGRDNTALGHSALYLNKLGNENVALGYGTLLSNTSGSRNIAIGYSALSSNTESSSNVAIGTRAMGNTVNGYSNVAIGERSLEFNIDGSSNTSIGLSALKNITSGSWNVALGVDAGRNTSEANNTISDNSIFLGSGTMPLQVGGSNEVVIGNFAVGSGTNSVTLGNTNITKTVLRGAVSAKSYKLDSLNTAPASSTAAGNLGEIRVTADYIYVCTAANTWVRSALSTW</sequence>
<gene>
    <name evidence="1" type="ORF">GCM10022423_30240</name>
</gene>
<evidence type="ECO:0000313" key="1">
    <source>
        <dbReference type="EMBL" id="GAA3773604.1"/>
    </source>
</evidence>
<dbReference type="EMBL" id="BAABDU010000004">
    <property type="protein sequence ID" value="GAA3773604.1"/>
    <property type="molecule type" value="Genomic_DNA"/>
</dbReference>
<evidence type="ECO:0008006" key="3">
    <source>
        <dbReference type="Google" id="ProtNLM"/>
    </source>
</evidence>
<dbReference type="RefSeq" id="WP_345145442.1">
    <property type="nucleotide sequence ID" value="NZ_BAABDU010000004.1"/>
</dbReference>
<protein>
    <recommendedName>
        <fullName evidence="3">Trimeric autotransporter adhesin</fullName>
    </recommendedName>
</protein>
<keyword evidence="2" id="KW-1185">Reference proteome</keyword>